<keyword evidence="4 6" id="KW-1133">Transmembrane helix</keyword>
<dbReference type="eggNOG" id="KOG1944">
    <property type="taxonomic scope" value="Eukaryota"/>
</dbReference>
<dbReference type="AlphaFoldDB" id="B4N3Z2"/>
<evidence type="ECO:0000313" key="8">
    <source>
        <dbReference type="Proteomes" id="UP000007798"/>
    </source>
</evidence>
<dbReference type="OMA" id="QFICSPF"/>
<evidence type="ECO:0000313" key="7">
    <source>
        <dbReference type="EMBL" id="EDW79347.1"/>
    </source>
</evidence>
<dbReference type="InterPro" id="IPR007248">
    <property type="entry name" value="Mpv17_PMP22"/>
</dbReference>
<feature type="transmembrane region" description="Helical" evidence="6">
    <location>
        <begin position="21"/>
        <end position="40"/>
    </location>
</feature>
<dbReference type="PANTHER" id="PTHR11266">
    <property type="entry name" value="PEROXISOMAL MEMBRANE PROTEIN 2, PXMP2 MPV17"/>
    <property type="match status" value="1"/>
</dbReference>
<dbReference type="GO" id="GO:0061668">
    <property type="term" value="P:mitochondrial ribosome assembly"/>
    <property type="evidence" value="ECO:0007669"/>
    <property type="project" value="TreeGrafter"/>
</dbReference>
<evidence type="ECO:0000256" key="5">
    <source>
        <dbReference type="ARBA" id="ARBA00023136"/>
    </source>
</evidence>
<dbReference type="InParanoid" id="B4N3Z2"/>
<dbReference type="Pfam" id="PF04117">
    <property type="entry name" value="Mpv17_PMP22"/>
    <property type="match status" value="1"/>
</dbReference>
<name>B4N3Z2_DROWI</name>
<evidence type="ECO:0000256" key="3">
    <source>
        <dbReference type="ARBA" id="ARBA00022692"/>
    </source>
</evidence>
<dbReference type="GO" id="GO:0005739">
    <property type="term" value="C:mitochondrion"/>
    <property type="evidence" value="ECO:0007669"/>
    <property type="project" value="TreeGrafter"/>
</dbReference>
<dbReference type="KEGG" id="dwi:6645654"/>
<evidence type="ECO:0000256" key="6">
    <source>
        <dbReference type="RuleBase" id="RU363053"/>
    </source>
</evidence>
<feature type="transmembrane region" description="Helical" evidence="6">
    <location>
        <begin position="60"/>
        <end position="77"/>
    </location>
</feature>
<dbReference type="Proteomes" id="UP000007798">
    <property type="component" value="Unassembled WGS sequence"/>
</dbReference>
<feature type="transmembrane region" description="Helical" evidence="6">
    <location>
        <begin position="97"/>
        <end position="118"/>
    </location>
</feature>
<evidence type="ECO:0000256" key="2">
    <source>
        <dbReference type="ARBA" id="ARBA00006824"/>
    </source>
</evidence>
<organism evidence="7 8">
    <name type="scientific">Drosophila willistoni</name>
    <name type="common">Fruit fly</name>
    <dbReference type="NCBI Taxonomy" id="7260"/>
    <lineage>
        <taxon>Eukaryota</taxon>
        <taxon>Metazoa</taxon>
        <taxon>Ecdysozoa</taxon>
        <taxon>Arthropoda</taxon>
        <taxon>Hexapoda</taxon>
        <taxon>Insecta</taxon>
        <taxon>Pterygota</taxon>
        <taxon>Neoptera</taxon>
        <taxon>Endopterygota</taxon>
        <taxon>Diptera</taxon>
        <taxon>Brachycera</taxon>
        <taxon>Muscomorpha</taxon>
        <taxon>Ephydroidea</taxon>
        <taxon>Drosophilidae</taxon>
        <taxon>Drosophila</taxon>
        <taxon>Sophophora</taxon>
    </lineage>
</organism>
<dbReference type="PANTHER" id="PTHR11266:SF8">
    <property type="entry name" value="MPV17-LIKE PROTEIN 2"/>
    <property type="match status" value="1"/>
</dbReference>
<dbReference type="EMBL" id="CH964095">
    <property type="protein sequence ID" value="EDW79347.1"/>
    <property type="molecule type" value="Genomic_DNA"/>
</dbReference>
<dbReference type="GO" id="GO:0016020">
    <property type="term" value="C:membrane"/>
    <property type="evidence" value="ECO:0007669"/>
    <property type="project" value="UniProtKB-SubCell"/>
</dbReference>
<gene>
    <name evidence="7" type="primary">Dwil\GK19153</name>
    <name evidence="7" type="ORF">Dwil_GK19153</name>
</gene>
<dbReference type="OrthoDB" id="5345392at2759"/>
<proteinExistence type="inferred from homology"/>
<dbReference type="HOGENOM" id="CLU_049109_4_1_1"/>
<comment type="subcellular location">
    <subcellularLocation>
        <location evidence="1">Membrane</location>
        <topology evidence="1">Multi-pass membrane protein</topology>
    </subcellularLocation>
</comment>
<comment type="similarity">
    <text evidence="2 6">Belongs to the peroxisomal membrane protein PXMP2/4 family.</text>
</comment>
<accession>B4N3Z2</accession>
<keyword evidence="3 6" id="KW-0812">Transmembrane</keyword>
<keyword evidence="5 6" id="KW-0472">Membrane</keyword>
<evidence type="ECO:0000256" key="1">
    <source>
        <dbReference type="ARBA" id="ARBA00004141"/>
    </source>
</evidence>
<protein>
    <recommendedName>
        <fullName evidence="9">Mpv17-like protein 2</fullName>
    </recommendedName>
</protein>
<evidence type="ECO:0000256" key="4">
    <source>
        <dbReference type="ARBA" id="ARBA00022989"/>
    </source>
</evidence>
<dbReference type="PhylomeDB" id="B4N3Z2"/>
<dbReference type="FunCoup" id="B4N3Z2">
    <property type="interactions" value="110"/>
</dbReference>
<sequence length="197" mass="23489">MWRNLALTLNRWKCYAFSSKYLIYTNLGMSVSLSMVGDAMEQSYERYTREADKWDRTRTVRMGISGFTVGFVCHFWYKYLDYVYPKRTIGVVVRKILLDQFVCSPFFLVVFFVTMGVLEKKNWAELKEEIGDKAFILYKAEWTVWPLAQLFNFFFIKPKYRVLYDNSISLGYDVYISKVKYSKVKKEAKKEDEPKIN</sequence>
<evidence type="ECO:0008006" key="9">
    <source>
        <dbReference type="Google" id="ProtNLM"/>
    </source>
</evidence>
<dbReference type="STRING" id="7260.B4N3Z2"/>
<reference evidence="7 8" key="1">
    <citation type="journal article" date="2007" name="Nature">
        <title>Evolution of genes and genomes on the Drosophila phylogeny.</title>
        <authorList>
            <consortium name="Drosophila 12 Genomes Consortium"/>
            <person name="Clark A.G."/>
            <person name="Eisen M.B."/>
            <person name="Smith D.R."/>
            <person name="Bergman C.M."/>
            <person name="Oliver B."/>
            <person name="Markow T.A."/>
            <person name="Kaufman T.C."/>
            <person name="Kellis M."/>
            <person name="Gelbart W."/>
            <person name="Iyer V.N."/>
            <person name="Pollard D.A."/>
            <person name="Sackton T.B."/>
            <person name="Larracuente A.M."/>
            <person name="Singh N.D."/>
            <person name="Abad J.P."/>
            <person name="Abt D.N."/>
            <person name="Adryan B."/>
            <person name="Aguade M."/>
            <person name="Akashi H."/>
            <person name="Anderson W.W."/>
            <person name="Aquadro C.F."/>
            <person name="Ardell D.H."/>
            <person name="Arguello R."/>
            <person name="Artieri C.G."/>
            <person name="Barbash D.A."/>
            <person name="Barker D."/>
            <person name="Barsanti P."/>
            <person name="Batterham P."/>
            <person name="Batzoglou S."/>
            <person name="Begun D."/>
            <person name="Bhutkar A."/>
            <person name="Blanco E."/>
            <person name="Bosak S.A."/>
            <person name="Bradley R.K."/>
            <person name="Brand A.D."/>
            <person name="Brent M.R."/>
            <person name="Brooks A.N."/>
            <person name="Brown R.H."/>
            <person name="Butlin R.K."/>
            <person name="Caggese C."/>
            <person name="Calvi B.R."/>
            <person name="Bernardo de Carvalho A."/>
            <person name="Caspi A."/>
            <person name="Castrezana S."/>
            <person name="Celniker S.E."/>
            <person name="Chang J.L."/>
            <person name="Chapple C."/>
            <person name="Chatterji S."/>
            <person name="Chinwalla A."/>
            <person name="Civetta A."/>
            <person name="Clifton S.W."/>
            <person name="Comeron J.M."/>
            <person name="Costello J.C."/>
            <person name="Coyne J.A."/>
            <person name="Daub J."/>
            <person name="David R.G."/>
            <person name="Delcher A.L."/>
            <person name="Delehaunty K."/>
            <person name="Do C.B."/>
            <person name="Ebling H."/>
            <person name="Edwards K."/>
            <person name="Eickbush T."/>
            <person name="Evans J.D."/>
            <person name="Filipski A."/>
            <person name="Findeiss S."/>
            <person name="Freyhult E."/>
            <person name="Fulton L."/>
            <person name="Fulton R."/>
            <person name="Garcia A.C."/>
            <person name="Gardiner A."/>
            <person name="Garfield D.A."/>
            <person name="Garvin B.E."/>
            <person name="Gibson G."/>
            <person name="Gilbert D."/>
            <person name="Gnerre S."/>
            <person name="Godfrey J."/>
            <person name="Good R."/>
            <person name="Gotea V."/>
            <person name="Gravely B."/>
            <person name="Greenberg A.J."/>
            <person name="Griffiths-Jones S."/>
            <person name="Gross S."/>
            <person name="Guigo R."/>
            <person name="Gustafson E.A."/>
            <person name="Haerty W."/>
            <person name="Hahn M.W."/>
            <person name="Halligan D.L."/>
            <person name="Halpern A.L."/>
            <person name="Halter G.M."/>
            <person name="Han M.V."/>
            <person name="Heger A."/>
            <person name="Hillier L."/>
            <person name="Hinrichs A.S."/>
            <person name="Holmes I."/>
            <person name="Hoskins R.A."/>
            <person name="Hubisz M.J."/>
            <person name="Hultmark D."/>
            <person name="Huntley M.A."/>
            <person name="Jaffe D.B."/>
            <person name="Jagadeeshan S."/>
            <person name="Jeck W.R."/>
            <person name="Johnson J."/>
            <person name="Jones C.D."/>
            <person name="Jordan W.C."/>
            <person name="Karpen G.H."/>
            <person name="Kataoka E."/>
            <person name="Keightley P.D."/>
            <person name="Kheradpour P."/>
            <person name="Kirkness E.F."/>
            <person name="Koerich L.B."/>
            <person name="Kristiansen K."/>
            <person name="Kudrna D."/>
            <person name="Kulathinal R.J."/>
            <person name="Kumar S."/>
            <person name="Kwok R."/>
            <person name="Lander E."/>
            <person name="Langley C.H."/>
            <person name="Lapoint R."/>
            <person name="Lazzaro B.P."/>
            <person name="Lee S.J."/>
            <person name="Levesque L."/>
            <person name="Li R."/>
            <person name="Lin C.F."/>
            <person name="Lin M.F."/>
            <person name="Lindblad-Toh K."/>
            <person name="Llopart A."/>
            <person name="Long M."/>
            <person name="Low L."/>
            <person name="Lozovsky E."/>
            <person name="Lu J."/>
            <person name="Luo M."/>
            <person name="Machado C.A."/>
            <person name="Makalowski W."/>
            <person name="Marzo M."/>
            <person name="Matsuda M."/>
            <person name="Matzkin L."/>
            <person name="McAllister B."/>
            <person name="McBride C.S."/>
            <person name="McKernan B."/>
            <person name="McKernan K."/>
            <person name="Mendez-Lago M."/>
            <person name="Minx P."/>
            <person name="Mollenhauer M.U."/>
            <person name="Montooth K."/>
            <person name="Mount S.M."/>
            <person name="Mu X."/>
            <person name="Myers E."/>
            <person name="Negre B."/>
            <person name="Newfeld S."/>
            <person name="Nielsen R."/>
            <person name="Noor M.A."/>
            <person name="O'Grady P."/>
            <person name="Pachter L."/>
            <person name="Papaceit M."/>
            <person name="Parisi M.J."/>
            <person name="Parisi M."/>
            <person name="Parts L."/>
            <person name="Pedersen J.S."/>
            <person name="Pesole G."/>
            <person name="Phillippy A.M."/>
            <person name="Ponting C.P."/>
            <person name="Pop M."/>
            <person name="Porcelli D."/>
            <person name="Powell J.R."/>
            <person name="Prohaska S."/>
            <person name="Pruitt K."/>
            <person name="Puig M."/>
            <person name="Quesneville H."/>
            <person name="Ram K.R."/>
            <person name="Rand D."/>
            <person name="Rasmussen M.D."/>
            <person name="Reed L.K."/>
            <person name="Reenan R."/>
            <person name="Reily A."/>
            <person name="Remington K.A."/>
            <person name="Rieger T.T."/>
            <person name="Ritchie M.G."/>
            <person name="Robin C."/>
            <person name="Rogers Y.H."/>
            <person name="Rohde C."/>
            <person name="Rozas J."/>
            <person name="Rubenfield M.J."/>
            <person name="Ruiz A."/>
            <person name="Russo S."/>
            <person name="Salzberg S.L."/>
            <person name="Sanchez-Gracia A."/>
            <person name="Saranga D.J."/>
            <person name="Sato H."/>
            <person name="Schaeffer S.W."/>
            <person name="Schatz M.C."/>
            <person name="Schlenke T."/>
            <person name="Schwartz R."/>
            <person name="Segarra C."/>
            <person name="Singh R.S."/>
            <person name="Sirot L."/>
            <person name="Sirota M."/>
            <person name="Sisneros N.B."/>
            <person name="Smith C.D."/>
            <person name="Smith T.F."/>
            <person name="Spieth J."/>
            <person name="Stage D.E."/>
            <person name="Stark A."/>
            <person name="Stephan W."/>
            <person name="Strausberg R.L."/>
            <person name="Strempel S."/>
            <person name="Sturgill D."/>
            <person name="Sutton G."/>
            <person name="Sutton G.G."/>
            <person name="Tao W."/>
            <person name="Teichmann S."/>
            <person name="Tobari Y.N."/>
            <person name="Tomimura Y."/>
            <person name="Tsolas J.M."/>
            <person name="Valente V.L."/>
            <person name="Venter E."/>
            <person name="Venter J.C."/>
            <person name="Vicario S."/>
            <person name="Vieira F.G."/>
            <person name="Vilella A.J."/>
            <person name="Villasante A."/>
            <person name="Walenz B."/>
            <person name="Wang J."/>
            <person name="Wasserman M."/>
            <person name="Watts T."/>
            <person name="Wilson D."/>
            <person name="Wilson R.K."/>
            <person name="Wing R.A."/>
            <person name="Wolfner M.F."/>
            <person name="Wong A."/>
            <person name="Wong G.K."/>
            <person name="Wu C.I."/>
            <person name="Wu G."/>
            <person name="Yamamoto D."/>
            <person name="Yang H.P."/>
            <person name="Yang S.P."/>
            <person name="Yorke J.A."/>
            <person name="Yoshida K."/>
            <person name="Zdobnov E."/>
            <person name="Zhang P."/>
            <person name="Zhang Y."/>
            <person name="Zimin A.V."/>
            <person name="Baldwin J."/>
            <person name="Abdouelleil A."/>
            <person name="Abdulkadir J."/>
            <person name="Abebe A."/>
            <person name="Abera B."/>
            <person name="Abreu J."/>
            <person name="Acer S.C."/>
            <person name="Aftuck L."/>
            <person name="Alexander A."/>
            <person name="An P."/>
            <person name="Anderson E."/>
            <person name="Anderson S."/>
            <person name="Arachi H."/>
            <person name="Azer M."/>
            <person name="Bachantsang P."/>
            <person name="Barry A."/>
            <person name="Bayul T."/>
            <person name="Berlin A."/>
            <person name="Bessette D."/>
            <person name="Bloom T."/>
            <person name="Blye J."/>
            <person name="Boguslavskiy L."/>
            <person name="Bonnet C."/>
            <person name="Boukhgalter B."/>
            <person name="Bourzgui I."/>
            <person name="Brown A."/>
            <person name="Cahill P."/>
            <person name="Channer S."/>
            <person name="Cheshatsang Y."/>
            <person name="Chuda L."/>
            <person name="Citroen M."/>
            <person name="Collymore A."/>
            <person name="Cooke P."/>
            <person name="Costello M."/>
            <person name="D'Aco K."/>
            <person name="Daza R."/>
            <person name="De Haan G."/>
            <person name="DeGray S."/>
            <person name="DeMaso C."/>
            <person name="Dhargay N."/>
            <person name="Dooley K."/>
            <person name="Dooley E."/>
            <person name="Doricent M."/>
            <person name="Dorje P."/>
            <person name="Dorjee K."/>
            <person name="Dupes A."/>
            <person name="Elong R."/>
            <person name="Falk J."/>
            <person name="Farina A."/>
            <person name="Faro S."/>
            <person name="Ferguson D."/>
            <person name="Fisher S."/>
            <person name="Foley C.D."/>
            <person name="Franke A."/>
            <person name="Friedrich D."/>
            <person name="Gadbois L."/>
            <person name="Gearin G."/>
            <person name="Gearin C.R."/>
            <person name="Giannoukos G."/>
            <person name="Goode T."/>
            <person name="Graham J."/>
            <person name="Grandbois E."/>
            <person name="Grewal S."/>
            <person name="Gyaltsen K."/>
            <person name="Hafez N."/>
            <person name="Hagos B."/>
            <person name="Hall J."/>
            <person name="Henson C."/>
            <person name="Hollinger A."/>
            <person name="Honan T."/>
            <person name="Huard M.D."/>
            <person name="Hughes L."/>
            <person name="Hurhula B."/>
            <person name="Husby M.E."/>
            <person name="Kamat A."/>
            <person name="Kanga B."/>
            <person name="Kashin S."/>
            <person name="Khazanovich D."/>
            <person name="Kisner P."/>
            <person name="Lance K."/>
            <person name="Lara M."/>
            <person name="Lee W."/>
            <person name="Lennon N."/>
            <person name="Letendre F."/>
            <person name="LeVine R."/>
            <person name="Lipovsky A."/>
            <person name="Liu X."/>
            <person name="Liu J."/>
            <person name="Liu S."/>
            <person name="Lokyitsang T."/>
            <person name="Lokyitsang Y."/>
            <person name="Lubonja R."/>
            <person name="Lui A."/>
            <person name="MacDonald P."/>
            <person name="Magnisalis V."/>
            <person name="Maru K."/>
            <person name="Matthews C."/>
            <person name="McCusker W."/>
            <person name="McDonough S."/>
            <person name="Mehta T."/>
            <person name="Meldrim J."/>
            <person name="Meneus L."/>
            <person name="Mihai O."/>
            <person name="Mihalev A."/>
            <person name="Mihova T."/>
            <person name="Mittelman R."/>
            <person name="Mlenga V."/>
            <person name="Montmayeur A."/>
            <person name="Mulrain L."/>
            <person name="Navidi A."/>
            <person name="Naylor J."/>
            <person name="Negash T."/>
            <person name="Nguyen T."/>
            <person name="Nguyen N."/>
            <person name="Nicol R."/>
            <person name="Norbu C."/>
            <person name="Norbu N."/>
            <person name="Novod N."/>
            <person name="O'Neill B."/>
            <person name="Osman S."/>
            <person name="Markiewicz E."/>
            <person name="Oyono O.L."/>
            <person name="Patti C."/>
            <person name="Phunkhang P."/>
            <person name="Pierre F."/>
            <person name="Priest M."/>
            <person name="Raghuraman S."/>
            <person name="Rege F."/>
            <person name="Reyes R."/>
            <person name="Rise C."/>
            <person name="Rogov P."/>
            <person name="Ross K."/>
            <person name="Ryan E."/>
            <person name="Settipalli S."/>
            <person name="Shea T."/>
            <person name="Sherpa N."/>
            <person name="Shi L."/>
            <person name="Shih D."/>
            <person name="Sparrow T."/>
            <person name="Spaulding J."/>
            <person name="Stalker J."/>
            <person name="Stange-Thomann N."/>
            <person name="Stavropoulos S."/>
            <person name="Stone C."/>
            <person name="Strader C."/>
            <person name="Tesfaye S."/>
            <person name="Thomson T."/>
            <person name="Thoulutsang Y."/>
            <person name="Thoulutsang D."/>
            <person name="Topham K."/>
            <person name="Topping I."/>
            <person name="Tsamla T."/>
            <person name="Vassiliev H."/>
            <person name="Vo A."/>
            <person name="Wangchuk T."/>
            <person name="Wangdi T."/>
            <person name="Weiand M."/>
            <person name="Wilkinson J."/>
            <person name="Wilson A."/>
            <person name="Yadav S."/>
            <person name="Young G."/>
            <person name="Yu Q."/>
            <person name="Zembek L."/>
            <person name="Zhong D."/>
            <person name="Zimmer A."/>
            <person name="Zwirko Z."/>
            <person name="Jaffe D.B."/>
            <person name="Alvarez P."/>
            <person name="Brockman W."/>
            <person name="Butler J."/>
            <person name="Chin C."/>
            <person name="Gnerre S."/>
            <person name="Grabherr M."/>
            <person name="Kleber M."/>
            <person name="Mauceli E."/>
            <person name="MacCallum I."/>
        </authorList>
    </citation>
    <scope>NUCLEOTIDE SEQUENCE [LARGE SCALE GENOMIC DNA]</scope>
    <source>
        <strain evidence="8">Tucson 14030-0811.24</strain>
    </source>
</reference>
<keyword evidence="8" id="KW-1185">Reference proteome</keyword>